<proteinExistence type="predicted"/>
<evidence type="ECO:0000313" key="2">
    <source>
        <dbReference type="Proteomes" id="UP000052008"/>
    </source>
</evidence>
<dbReference type="AlphaFoldDB" id="A0A0S7WQ97"/>
<dbReference type="Proteomes" id="UP000052008">
    <property type="component" value="Unassembled WGS sequence"/>
</dbReference>
<gene>
    <name evidence="1" type="ORF">AMJ39_08090</name>
</gene>
<evidence type="ECO:0008006" key="3">
    <source>
        <dbReference type="Google" id="ProtNLM"/>
    </source>
</evidence>
<evidence type="ECO:0000313" key="1">
    <source>
        <dbReference type="EMBL" id="KPJ52350.1"/>
    </source>
</evidence>
<reference evidence="1 2" key="1">
    <citation type="journal article" date="2015" name="Microbiome">
        <title>Genomic resolution of linkages in carbon, nitrogen, and sulfur cycling among widespread estuary sediment bacteria.</title>
        <authorList>
            <person name="Baker B.J."/>
            <person name="Lazar C.S."/>
            <person name="Teske A.P."/>
            <person name="Dick G.J."/>
        </authorList>
    </citation>
    <scope>NUCLEOTIDE SEQUENCE [LARGE SCALE GENOMIC DNA]</scope>
    <source>
        <strain evidence="1">DG_24</strain>
    </source>
</reference>
<accession>A0A0S7WQ97</accession>
<organism evidence="1 2">
    <name type="scientific">candidate division TA06 bacterium DG_24</name>
    <dbReference type="NCBI Taxonomy" id="1703770"/>
    <lineage>
        <taxon>Bacteria</taxon>
        <taxon>Bacteria division TA06</taxon>
    </lineage>
</organism>
<protein>
    <recommendedName>
        <fullName evidence="3">DZANK-type domain-containing protein</fullName>
    </recommendedName>
</protein>
<comment type="caution">
    <text evidence="1">The sequence shown here is derived from an EMBL/GenBank/DDBJ whole genome shotgun (WGS) entry which is preliminary data.</text>
</comment>
<dbReference type="EMBL" id="LIZS01000063">
    <property type="protein sequence ID" value="KPJ52350.1"/>
    <property type="molecule type" value="Genomic_DNA"/>
</dbReference>
<name>A0A0S7WQ97_UNCT6</name>
<sequence length="157" mass="18054">MERDRIRQKVLEQQSQLLAMGAQEAGTIRFWIRQQYSLPPTDLRYLTLTEEQITLEYYAYLAASGARICSRCGTLGTDRFCVQCGNELNYGITKKCPKETCGARFASENWEYCPICGSELEMHTRYDPTYPAWADEESMDLGIGQPSTEDDKHWEDV</sequence>